<dbReference type="EMBL" id="CAXKWB010000337">
    <property type="protein sequence ID" value="CAL4060355.1"/>
    <property type="molecule type" value="Genomic_DNA"/>
</dbReference>
<dbReference type="PANTHER" id="PTHR22801">
    <property type="entry name" value="LITHOSTATHINE"/>
    <property type="match status" value="1"/>
</dbReference>
<accession>A0AAV2PKD7</accession>
<evidence type="ECO:0000313" key="3">
    <source>
        <dbReference type="EMBL" id="CAL4060355.1"/>
    </source>
</evidence>
<dbReference type="InterPro" id="IPR018378">
    <property type="entry name" value="C-type_lectin_CS"/>
</dbReference>
<dbReference type="InterPro" id="IPR016187">
    <property type="entry name" value="CTDL_fold"/>
</dbReference>
<feature type="domain" description="C-type lectin" evidence="2">
    <location>
        <begin position="1281"/>
        <end position="1396"/>
    </location>
</feature>
<dbReference type="InterPro" id="IPR050801">
    <property type="entry name" value="Ca-Dep_Lectins_ImmuneDev"/>
</dbReference>
<dbReference type="InterPro" id="IPR001304">
    <property type="entry name" value="C-type_lectin-like"/>
</dbReference>
<dbReference type="PROSITE" id="PS00615">
    <property type="entry name" value="C_TYPE_LECTIN_1"/>
    <property type="match status" value="2"/>
</dbReference>
<dbReference type="Proteomes" id="UP001497623">
    <property type="component" value="Unassembled WGS sequence"/>
</dbReference>
<feature type="domain" description="C-type lectin" evidence="2">
    <location>
        <begin position="266"/>
        <end position="377"/>
    </location>
</feature>
<dbReference type="Pfam" id="PF00059">
    <property type="entry name" value="Lectin_C"/>
    <property type="match status" value="9"/>
</dbReference>
<feature type="domain" description="C-type lectin" evidence="2">
    <location>
        <begin position="691"/>
        <end position="803"/>
    </location>
</feature>
<dbReference type="Gene3D" id="3.10.100.10">
    <property type="entry name" value="Mannose-Binding Protein A, subunit A"/>
    <property type="match status" value="10"/>
</dbReference>
<sequence length="1398" mass="155208">MPNDLDRLRIFIIENDLRGDYWIGGSDRLVEGEWSWLDGRTVDADGWMPGELVNVKKELVSLQMFLSYGQKLTYYSSPKSQKIASHQSNVILQEIELPVTTSAPDGSCSPPWSLIGNECFRIYSNGEEQKSWSRAQETCKAQGGDLAEPDNMLALRIHLLNNELANDYWVGGSYSEEEEEWRWISGNTAHPARIPIPQGLLPPDITTMMNLHCLDFRTQRSPSIYPYRCSESQRFICEKTYEGTAAPVPTLPSFSNDTCGSPYFLVGGECFRVSTEEEDWESAMLRCQNEGGSLATPSNLDKLRRHLVSTGEVNDYWLGGHDREGTWKWITGDQVEDEWQTGQPSGSAGEDCLDFRVGQSPSLNDYMCQMPQKYLCERPYFGTIPPEVPTTPPEPGTCNAPWISIGSECFRIHTDEGSWQLSRDNCQHEGGDLAQPNDIRALRLYLEENSITRDYWVGGHEEDGSWKWLSGRPIIDPWVPGEPAGNGDSCLDFRSSRNPSLNDYSCTSSQPYICERGEESLTNPTTTLSPGTIACGGNDYFELNGQCFAPYHEEKSWDDARVACQEDGGDLAEPADLNAFRTALHDRGFTRDSWIGGSDRAKESQWKWLSGTDITEGWIQGEPASTGGDSDDCLDFRISRTPSLNDYTCHKPQPYICQRAINSSYATMVTVKPANNSSSVSHVCPVGYVVIGSECFRMYENQLTWNAARETCRSMGGDLAQPKNFDTLRTYLEYNGVARDYWIGGHDDGSGWKWLSGIDISSDMWIPGKPDKRGVENCLDFRSDRNPSLNDYKCHADQRFICQAPTIAESSNSTDGAPNKASCPASYIQVGNQCFSIKSEKKNWSNARTVCQGEGGDLAAPSDLNLLKPIIAENTNATYLWLGGSDSVTPGTWKWVSGTPVTNSWFPGHPAANNSCLTLPMSDGVVVSDDSCNKTFSFVCEVKSNVAPVIINSDKVCSSPYHKVDGQCYRIMAEKMNWAAARLNCKSDNGDLATPRNIEALRLHVVASNLDSDFWIGGSDMDSEGEWRWVNSNGLGEVIPMGAAGGWDDNEPTGGKNENCLDFRAGRAPLEGAGPSRCLNDFRCTVSQPFICERKITETGEYVTESVSVTIDNGCPEDYIPIGQECFYASSVVKNWDDARAECQAAGGDLAQPSDLDSLRMMLIENNLVNDYWIGGTDTSEEGQWKWLNGSPIIHGWMPGKPDSGTRENCLDFRVDTRPSLNDFICGSSQPYICQQPMSNSPTGDFTDASYTTLESEETIPDDIVTKIPLDEPCPDDFFSLNSECFLVVADTKRSWTDARTSCADQGGDLAQPNDLTALRNYLKERGIDEDYWIGGSDSETESIWKWLNGTVITEGWAGDQPGGGDTQNCLDFRAQKVPNSLNDYTCENEQKYICNRK</sequence>
<comment type="caution">
    <text evidence="3">The sequence shown here is derived from an EMBL/GenBank/DDBJ whole genome shotgun (WGS) entry which is preliminary data.</text>
</comment>
<dbReference type="PANTHER" id="PTHR22801:SF63">
    <property type="entry name" value="C-TYPE LECTIN DOMAIN-CONTAINING PROTEIN"/>
    <property type="match status" value="1"/>
</dbReference>
<name>A0AAV2PKD7_MEGNR</name>
<evidence type="ECO:0000313" key="4">
    <source>
        <dbReference type="Proteomes" id="UP001497623"/>
    </source>
</evidence>
<evidence type="ECO:0000259" key="2">
    <source>
        <dbReference type="PROSITE" id="PS50041"/>
    </source>
</evidence>
<feature type="domain" description="C-type lectin" evidence="2">
    <location>
        <begin position="21"/>
        <end position="51"/>
    </location>
</feature>
<feature type="domain" description="C-type lectin" evidence="2">
    <location>
        <begin position="115"/>
        <end position="238"/>
    </location>
</feature>
<dbReference type="SUPFAM" id="SSF56436">
    <property type="entry name" value="C-type lectin-like"/>
    <property type="match status" value="10"/>
</dbReference>
<feature type="non-terminal residue" evidence="3">
    <location>
        <position position="1398"/>
    </location>
</feature>
<feature type="domain" description="C-type lectin" evidence="2">
    <location>
        <begin position="1122"/>
        <end position="1235"/>
    </location>
</feature>
<dbReference type="PROSITE" id="PS50041">
    <property type="entry name" value="C_TYPE_LECTIN_2"/>
    <property type="match status" value="10"/>
</dbReference>
<feature type="domain" description="C-type lectin" evidence="2">
    <location>
        <begin position="830"/>
        <end position="941"/>
    </location>
</feature>
<dbReference type="SMART" id="SM00034">
    <property type="entry name" value="CLECT"/>
    <property type="match status" value="9"/>
</dbReference>
<keyword evidence="1" id="KW-1015">Disulfide bond</keyword>
<reference evidence="3 4" key="1">
    <citation type="submission" date="2024-05" db="EMBL/GenBank/DDBJ databases">
        <authorList>
            <person name="Wallberg A."/>
        </authorList>
    </citation>
    <scope>NUCLEOTIDE SEQUENCE [LARGE SCALE GENOMIC DNA]</scope>
</reference>
<protein>
    <recommendedName>
        <fullName evidence="2">C-type lectin domain-containing protein</fullName>
    </recommendedName>
</protein>
<feature type="domain" description="C-type lectin" evidence="2">
    <location>
        <begin position="964"/>
        <end position="1093"/>
    </location>
</feature>
<feature type="domain" description="C-type lectin" evidence="2">
    <location>
        <begin position="405"/>
        <end position="515"/>
    </location>
</feature>
<organism evidence="3 4">
    <name type="scientific">Meganyctiphanes norvegica</name>
    <name type="common">Northern krill</name>
    <name type="synonym">Thysanopoda norvegica</name>
    <dbReference type="NCBI Taxonomy" id="48144"/>
    <lineage>
        <taxon>Eukaryota</taxon>
        <taxon>Metazoa</taxon>
        <taxon>Ecdysozoa</taxon>
        <taxon>Arthropoda</taxon>
        <taxon>Crustacea</taxon>
        <taxon>Multicrustacea</taxon>
        <taxon>Malacostraca</taxon>
        <taxon>Eumalacostraca</taxon>
        <taxon>Eucarida</taxon>
        <taxon>Euphausiacea</taxon>
        <taxon>Euphausiidae</taxon>
        <taxon>Meganyctiphanes</taxon>
    </lineage>
</organism>
<keyword evidence="4" id="KW-1185">Reference proteome</keyword>
<dbReference type="InterPro" id="IPR016186">
    <property type="entry name" value="C-type_lectin-like/link_sf"/>
</dbReference>
<dbReference type="CDD" id="cd00037">
    <property type="entry name" value="CLECT"/>
    <property type="match status" value="9"/>
</dbReference>
<proteinExistence type="predicted"/>
<evidence type="ECO:0000256" key="1">
    <source>
        <dbReference type="ARBA" id="ARBA00023157"/>
    </source>
</evidence>
<gene>
    <name evidence="3" type="ORF">MNOR_LOCUS1283</name>
</gene>
<feature type="domain" description="C-type lectin" evidence="2">
    <location>
        <begin position="543"/>
        <end position="658"/>
    </location>
</feature>